<organism evidence="2 3">
    <name type="scientific">Burkholderia mallei (strain ATCC 23344)</name>
    <dbReference type="NCBI Taxonomy" id="243160"/>
    <lineage>
        <taxon>Bacteria</taxon>
        <taxon>Pseudomonadati</taxon>
        <taxon>Pseudomonadota</taxon>
        <taxon>Betaproteobacteria</taxon>
        <taxon>Burkholderiales</taxon>
        <taxon>Burkholderiaceae</taxon>
        <taxon>Burkholderia</taxon>
        <taxon>pseudomallei group</taxon>
    </lineage>
</organism>
<dbReference type="PATRIC" id="fig|243160.12.peg.3586"/>
<dbReference type="Proteomes" id="UP000006693">
    <property type="component" value="Chromosome 2"/>
</dbReference>
<dbReference type="GeneID" id="93064780"/>
<gene>
    <name evidence="2" type="ordered locus">BMAA0094</name>
</gene>
<evidence type="ECO:0000256" key="1">
    <source>
        <dbReference type="SAM" id="MobiDB-lite"/>
    </source>
</evidence>
<feature type="compositionally biased region" description="Basic and acidic residues" evidence="1">
    <location>
        <begin position="8"/>
        <end position="23"/>
    </location>
</feature>
<dbReference type="KEGG" id="bma:BMAA0094"/>
<protein>
    <submittedName>
        <fullName evidence="2">Uncharacterized protein</fullName>
    </submittedName>
</protein>
<dbReference type="HOGENOM" id="CLU_2951379_0_0_4"/>
<dbReference type="RefSeq" id="WP_004188278.1">
    <property type="nucleotide sequence ID" value="NC_006349.2"/>
</dbReference>
<proteinExistence type="predicted"/>
<dbReference type="EMBL" id="CP000011">
    <property type="protein sequence ID" value="AAU46378.1"/>
    <property type="molecule type" value="Genomic_DNA"/>
</dbReference>
<reference evidence="2 3" key="1">
    <citation type="journal article" date="2004" name="Proc. Natl. Acad. Sci. U.S.A.">
        <title>Structural flexibility in the Burkholderia mallei genome.</title>
        <authorList>
            <person name="Nierman W.C."/>
            <person name="DeShazer D."/>
            <person name="Kim H.S."/>
            <person name="Tettelin H."/>
            <person name="Nelson K.E."/>
            <person name="Feldblyum T."/>
            <person name="Ulrich R.L."/>
            <person name="Ronning C.M."/>
            <person name="Brinkac L.M."/>
            <person name="Daugherty S.C."/>
            <person name="Davidsen T.D."/>
            <person name="Deboy R.T."/>
            <person name="Dimitrov G."/>
            <person name="Dodson R.J."/>
            <person name="Durkin A.S."/>
            <person name="Gwinn M.L."/>
            <person name="Haft D.H."/>
            <person name="Khouri H."/>
            <person name="Kolonay J.F."/>
            <person name="Madupu R."/>
            <person name="Mohammoud Y."/>
            <person name="Nelson W.C."/>
            <person name="Radune D."/>
            <person name="Romero C.M."/>
            <person name="Sarria S."/>
            <person name="Selengut J."/>
            <person name="Shamblin C."/>
            <person name="Sullivan S.A."/>
            <person name="White O."/>
            <person name="Yu Y."/>
            <person name="Zafar N."/>
            <person name="Zhou L."/>
            <person name="Fraser C.M."/>
        </authorList>
    </citation>
    <scope>NUCLEOTIDE SEQUENCE [LARGE SCALE GENOMIC DNA]</scope>
    <source>
        <strain evidence="2 3">ATCC 23344</strain>
    </source>
</reference>
<dbReference type="AlphaFoldDB" id="A0A0H2WC23"/>
<evidence type="ECO:0000313" key="2">
    <source>
        <dbReference type="EMBL" id="AAU46378.1"/>
    </source>
</evidence>
<keyword evidence="3" id="KW-1185">Reference proteome</keyword>
<feature type="region of interest" description="Disordered" evidence="1">
    <location>
        <begin position="1"/>
        <end position="43"/>
    </location>
</feature>
<name>A0A0H2WC23_BURMA</name>
<sequence>MRPARIADIGRAHSTNDARDGRASRHRWRGSLHASGGPPRSGRLTKRVIDLARRFVAAA</sequence>
<accession>A0A0H2WC23</accession>
<evidence type="ECO:0000313" key="3">
    <source>
        <dbReference type="Proteomes" id="UP000006693"/>
    </source>
</evidence>